<protein>
    <submittedName>
        <fullName evidence="2">Uncharacterized protein</fullName>
    </submittedName>
</protein>
<dbReference type="RefSeq" id="XP_002788461.1">
    <property type="nucleotide sequence ID" value="XM_002788415.1"/>
</dbReference>
<dbReference type="InParanoid" id="C5K5J5"/>
<organism evidence="3">
    <name type="scientific">Perkinsus marinus (strain ATCC 50983 / TXsc)</name>
    <dbReference type="NCBI Taxonomy" id="423536"/>
    <lineage>
        <taxon>Eukaryota</taxon>
        <taxon>Sar</taxon>
        <taxon>Alveolata</taxon>
        <taxon>Perkinsozoa</taxon>
        <taxon>Perkinsea</taxon>
        <taxon>Perkinsida</taxon>
        <taxon>Perkinsidae</taxon>
        <taxon>Perkinsus</taxon>
    </lineage>
</organism>
<evidence type="ECO:0000256" key="1">
    <source>
        <dbReference type="SAM" id="MobiDB-lite"/>
    </source>
</evidence>
<reference evidence="2 3" key="1">
    <citation type="submission" date="2008-07" db="EMBL/GenBank/DDBJ databases">
        <authorList>
            <person name="El-Sayed N."/>
            <person name="Caler E."/>
            <person name="Inman J."/>
            <person name="Amedeo P."/>
            <person name="Hass B."/>
            <person name="Wortman J."/>
        </authorList>
    </citation>
    <scope>NUCLEOTIDE SEQUENCE [LARGE SCALE GENOMIC DNA]</scope>
    <source>
        <strain evidence="3">ATCC 50983 / TXsc</strain>
    </source>
</reference>
<sequence>MRNPTDCEEEETVALMQQREDLHNGFRETSSLSRKTTTGPSSLSKTLPRSCNRVSEIDKKIEAIADSCEPTLCSPRTDRFRGASSSSASATAASLSDLPPELRWPVVGEQPAVLELYKDLTWMRSDSPSKPAVVVVATPPPSSCVGDRRCSTGVVVRGADGDRGSPAMMMLSDADERDEDSGRKPYSVCQFDMQMCGVICRD</sequence>
<dbReference type="AlphaFoldDB" id="C5K5J5"/>
<dbReference type="GeneID" id="9053798"/>
<feature type="region of interest" description="Disordered" evidence="1">
    <location>
        <begin position="18"/>
        <end position="49"/>
    </location>
</feature>
<gene>
    <name evidence="2" type="ORF">Pmar_PMAR010018</name>
</gene>
<accession>C5K5J5</accession>
<dbReference type="Proteomes" id="UP000007800">
    <property type="component" value="Unassembled WGS sequence"/>
</dbReference>
<name>C5K5J5_PERM5</name>
<evidence type="ECO:0000313" key="3">
    <source>
        <dbReference type="Proteomes" id="UP000007800"/>
    </source>
</evidence>
<keyword evidence="3" id="KW-1185">Reference proteome</keyword>
<dbReference type="EMBL" id="GG670634">
    <property type="protein sequence ID" value="EER20257.1"/>
    <property type="molecule type" value="Genomic_DNA"/>
</dbReference>
<evidence type="ECO:0000313" key="2">
    <source>
        <dbReference type="EMBL" id="EER20257.1"/>
    </source>
</evidence>
<proteinExistence type="predicted"/>
<feature type="compositionally biased region" description="Polar residues" evidence="1">
    <location>
        <begin position="27"/>
        <end position="49"/>
    </location>
</feature>